<accession>A0A8D8ATK2</accession>
<name>A0A8D8ATK2_CULPI</name>
<protein>
    <submittedName>
        <fullName evidence="1">(northern house mosquito) hypothetical protein</fullName>
    </submittedName>
</protein>
<dbReference type="EMBL" id="HBUE01038830">
    <property type="protein sequence ID" value="CAG6459831.1"/>
    <property type="molecule type" value="Transcribed_RNA"/>
</dbReference>
<proteinExistence type="predicted"/>
<sequence length="148" mass="16740">MMKPCEILQTNKQLARCESEERSKHTNTITPTHLIHTNTNTLPKCTRGVTASDQEFLREKVTVKVGCVCVRTRVLNEQEEEGFVNFISFVYFSFNKHKHTHTQTLPSVFSSCSGNIPHFLCVFMFTQYTQSAFIAALRGRHAGGSLSP</sequence>
<dbReference type="AlphaFoldDB" id="A0A8D8ATK2"/>
<evidence type="ECO:0000313" key="1">
    <source>
        <dbReference type="EMBL" id="CAG6459831.1"/>
    </source>
</evidence>
<reference evidence="1" key="1">
    <citation type="submission" date="2021-05" db="EMBL/GenBank/DDBJ databases">
        <authorList>
            <person name="Alioto T."/>
            <person name="Alioto T."/>
            <person name="Gomez Garrido J."/>
        </authorList>
    </citation>
    <scope>NUCLEOTIDE SEQUENCE</scope>
</reference>
<organism evidence="1">
    <name type="scientific">Culex pipiens</name>
    <name type="common">House mosquito</name>
    <dbReference type="NCBI Taxonomy" id="7175"/>
    <lineage>
        <taxon>Eukaryota</taxon>
        <taxon>Metazoa</taxon>
        <taxon>Ecdysozoa</taxon>
        <taxon>Arthropoda</taxon>
        <taxon>Hexapoda</taxon>
        <taxon>Insecta</taxon>
        <taxon>Pterygota</taxon>
        <taxon>Neoptera</taxon>
        <taxon>Endopterygota</taxon>
        <taxon>Diptera</taxon>
        <taxon>Nematocera</taxon>
        <taxon>Culicoidea</taxon>
        <taxon>Culicidae</taxon>
        <taxon>Culicinae</taxon>
        <taxon>Culicini</taxon>
        <taxon>Culex</taxon>
        <taxon>Culex</taxon>
    </lineage>
</organism>